<dbReference type="GO" id="GO:0016787">
    <property type="term" value="F:hydrolase activity"/>
    <property type="evidence" value="ECO:0007669"/>
    <property type="project" value="UniProtKB-KW"/>
</dbReference>
<evidence type="ECO:0000256" key="8">
    <source>
        <dbReference type="ARBA" id="ARBA00022758"/>
    </source>
</evidence>
<evidence type="ECO:0000256" key="7">
    <source>
        <dbReference type="ARBA" id="ARBA00022741"/>
    </source>
</evidence>
<proteinExistence type="inferred from homology"/>
<dbReference type="GO" id="GO:0003723">
    <property type="term" value="F:RNA binding"/>
    <property type="evidence" value="ECO:0007669"/>
    <property type="project" value="InterPro"/>
</dbReference>
<dbReference type="Gene3D" id="3.30.70.270">
    <property type="match status" value="1"/>
</dbReference>
<protein>
    <recommendedName>
        <fullName evidence="3">Non-structural polyprotein 1AB</fullName>
    </recommendedName>
</protein>
<dbReference type="EMBL" id="MG599901">
    <property type="protein sequence ID" value="AVM87156.1"/>
    <property type="molecule type" value="Genomic_RNA"/>
</dbReference>
<dbReference type="GO" id="GO:0075523">
    <property type="term" value="P:viral translational frameshifting"/>
    <property type="evidence" value="ECO:0007669"/>
    <property type="project" value="UniProtKB-KW"/>
</dbReference>
<dbReference type="GO" id="GO:0006351">
    <property type="term" value="P:DNA-templated transcription"/>
    <property type="evidence" value="ECO:0007669"/>
    <property type="project" value="InterPro"/>
</dbReference>
<comment type="catalytic activity">
    <reaction evidence="12">
        <text>RNA(n) + a ribonucleoside 5'-triphosphate = RNA(n+1) + diphosphate</text>
        <dbReference type="Rhea" id="RHEA:21248"/>
        <dbReference type="Rhea" id="RHEA-COMP:14527"/>
        <dbReference type="Rhea" id="RHEA-COMP:17342"/>
        <dbReference type="ChEBI" id="CHEBI:33019"/>
        <dbReference type="ChEBI" id="CHEBI:61557"/>
        <dbReference type="ChEBI" id="CHEBI:140395"/>
    </reaction>
</comment>
<feature type="coiled-coil region" evidence="13">
    <location>
        <begin position="96"/>
        <end position="123"/>
    </location>
</feature>
<name>A0A2P1GMD8_9VIRU</name>
<feature type="transmembrane region" description="Helical" evidence="15">
    <location>
        <begin position="422"/>
        <end position="452"/>
    </location>
</feature>
<feature type="compositionally biased region" description="Basic and acidic residues" evidence="14">
    <location>
        <begin position="737"/>
        <end position="753"/>
    </location>
</feature>
<feature type="transmembrane region" description="Helical" evidence="15">
    <location>
        <begin position="356"/>
        <end position="382"/>
    </location>
</feature>
<feature type="transmembrane region" description="Helical" evidence="15">
    <location>
        <begin position="291"/>
        <end position="320"/>
    </location>
</feature>
<feature type="domain" description="RdRp catalytic" evidence="16">
    <location>
        <begin position="1402"/>
        <end position="1533"/>
    </location>
</feature>
<dbReference type="InterPro" id="IPR001205">
    <property type="entry name" value="RNA-dir_pol_C"/>
</dbReference>
<feature type="compositionally biased region" description="Basic residues" evidence="14">
    <location>
        <begin position="1143"/>
        <end position="1152"/>
    </location>
</feature>
<dbReference type="InterPro" id="IPR043504">
    <property type="entry name" value="Peptidase_S1_PA_chymotrypsin"/>
</dbReference>
<evidence type="ECO:0000256" key="13">
    <source>
        <dbReference type="SAM" id="Coils"/>
    </source>
</evidence>
<dbReference type="InterPro" id="IPR009003">
    <property type="entry name" value="Peptidase_S1_PA"/>
</dbReference>
<keyword evidence="4" id="KW-0696">RNA-directed RNA polymerase</keyword>
<keyword evidence="15" id="KW-0812">Transmembrane</keyword>
<evidence type="ECO:0000259" key="16">
    <source>
        <dbReference type="PROSITE" id="PS50507"/>
    </source>
</evidence>
<feature type="region of interest" description="Disordered" evidence="14">
    <location>
        <begin position="729"/>
        <end position="753"/>
    </location>
</feature>
<feature type="coiled-coil region" evidence="13">
    <location>
        <begin position="792"/>
        <end position="819"/>
    </location>
</feature>
<dbReference type="GO" id="GO:0003968">
    <property type="term" value="F:RNA-directed RNA polymerase activity"/>
    <property type="evidence" value="ECO:0007669"/>
    <property type="project" value="UniProtKB-KW"/>
</dbReference>
<comment type="similarity">
    <text evidence="1">Belongs to the astroviridae polyprotein 1AB family.</text>
</comment>
<keyword evidence="13" id="KW-0175">Coiled coil</keyword>
<dbReference type="PROSITE" id="PS50507">
    <property type="entry name" value="RDRP_SSRNA_POS"/>
    <property type="match status" value="1"/>
</dbReference>
<evidence type="ECO:0000256" key="1">
    <source>
        <dbReference type="ARBA" id="ARBA00005873"/>
    </source>
</evidence>
<dbReference type="CDD" id="cd23172">
    <property type="entry name" value="ps-ssRNAv_Astroviridae_RdRp"/>
    <property type="match status" value="1"/>
</dbReference>
<dbReference type="GO" id="GO:0000166">
    <property type="term" value="F:nucleotide binding"/>
    <property type="evidence" value="ECO:0007669"/>
    <property type="project" value="UniProtKB-KW"/>
</dbReference>
<keyword evidence="10" id="KW-0693">Viral RNA replication</keyword>
<sequence>MDPTNIHKILRPARIDSNLVTVTRKVFVLREEEITGPRVRVNRVCILRDSGELVFKNNIPLHHDRKGWSACRNTPVVISTEEDALLDTNFCVIEGCAGLRNQVQMLKRENSELKMDNLLLRQKNKAEKAKTKVASASTMDVLKTTLIILAALWVFGKLPTSFAASTATVSEEIKEAETMALHHKWCEDRPTYCSVIPETCNAWCVTPVENETSPGYFSSMVRGVGNSCEAVKSALASVRDTVLSPGKPATYTAKAGKVLLTATDSLTDTIFGPAKRAVGATLGWFFNAETFAALTAAMIIGNGFYLLQLITCAHFLASAYWNGGDLVTEVAMTLVALCGGYGFIARNTISAGLSKWNAVVIVLAATGVFDCIVAAVFLQVAITSGILVVSAYQKQVTFDRDGNEKVRVLSLKEWLLAVTSDAVWSFTTIALLQIPFFVIVVLLIMWTIWYALQFTETKSYSYDTDATTVRVSERRARRAFIPFVAQQTKKALGAVVTEKVYESAFPIRGTNGCEGQAFLFSGKLCVLKHVTQGKEFSVKCAGKWVKVTTKLQKTIDLEHGQILLCYAPPQEMGGKRNCKHSDKHEDGWMMVGYINPEDGHREVQCFYGRYKDPQYVGVYEHQPGMSGAPVFNSTGRIVAVHYAANGLNGLSVVIPLIADEPKEKNPDAPAITKLQTAYMDTDDLARKAELKNLLKYASSKICPDEFKSDMLSFGTWSFITPLKSDVDGATAPAAPEVQDKDATEQRKSGYLTDHDTPATKKWVSMQLGLLRSELESLLFSMHHEQAQYRKVFDDIECELKEQKDALDEEIEQRKSLAKSKGMRKIAKQITKQGGLLKRGDLKKYGLKNVSFGKQFTEDEYEDLLNKGMTPEMIRMMAVERWSAENDYSDSSDESDDSATYADHGVQQGIFSRLRSYMSENQDEEMNEMENKLIDMQIKIDELKRESEISKQKVGKSLRKLRKKVTSQTIDSQDFDEAVEQVLVVDIATWDWEDDDTPVCHTEKHIVKKSSVQEAVDCGTMATCAFASTSLQDDSGASVMLSGVKMFDVCDGCQYCAGVEQVCKKQPHDTKCGEKTVCYTGHVRFCKKGCTNADQPIPREPCATHCWHYWCHAKNAENGAPCTIPTCKNPYSMEKAEKGEKPNHSKKNKKSSKQKNLECPGIDPGVLLTNEWEQYLLYRDPIDLGYGFSSICDFDKVVGRPNCIKIPKPLIEDSVWGPYDSPCLDNEYIPTTWNSKAYSRIFEKFSAKERIKDLPKEVIELATLRLAKEMEPMHGCTNIAYELTTANAKSNPGYPWRMHYLTEEDVRDAHGYTPVYDMARDRTRPLWYSFLKKEMLKRSKVVDNDIRMILCPPWPFKRIQASFDQQQNEAMKQHTLENECQVGWCPVRRGLDVRLRMLSSHRDTYVTIDYTRYDGTIPIDVLSMVRRMRADMLDISDDDRNLLNWVNWNLLDKVVLLANGRIVKIAGGNPSGQVSTSVDNCLVNTYITACSNILWYKEMTGDYPTLDELMIWHDQLVYGDDRVSAYNTDMCDCPSAEWVMAFFSDYFGMWVKPQNVIISHTLEDMEFCGMKFTYDKKTETWVGVYRIEKIKSSIVNPVKPANDVEVLKAKLASAKVLCAYDADTVSWINDRASKIDEVCSTRFQLPTLREAKLLWTDQKELKEFSSVL</sequence>
<evidence type="ECO:0000256" key="4">
    <source>
        <dbReference type="ARBA" id="ARBA00022484"/>
    </source>
</evidence>
<organism evidence="17">
    <name type="scientific">Wenling lepidotrigla astrovirus</name>
    <dbReference type="NCBI Taxonomy" id="2116417"/>
    <lineage>
        <taxon>Viruses</taxon>
        <taxon>Riboviria</taxon>
        <taxon>Orthornavirae</taxon>
        <taxon>Pisuviricota</taxon>
        <taxon>Stelpaviricetes</taxon>
        <taxon>Stellavirales</taxon>
        <taxon>Astroviridae</taxon>
    </lineage>
</organism>
<dbReference type="InterPro" id="IPR043128">
    <property type="entry name" value="Rev_trsase/Diguanyl_cyclase"/>
</dbReference>
<feature type="region of interest" description="Disordered" evidence="14">
    <location>
        <begin position="1136"/>
        <end position="1156"/>
    </location>
</feature>
<feature type="coiled-coil region" evidence="13">
    <location>
        <begin position="918"/>
        <end position="952"/>
    </location>
</feature>
<keyword evidence="5" id="KW-0808">Transferase</keyword>
<accession>A0A2P1GMD8</accession>
<evidence type="ECO:0000256" key="11">
    <source>
        <dbReference type="ARBA" id="ARBA00045910"/>
    </source>
</evidence>
<comment type="function">
    <text evidence="11">Responsible for the cleavage of the polyprotein into functional products.</text>
</comment>
<dbReference type="Gene3D" id="2.40.10.10">
    <property type="entry name" value="Trypsin-like serine proteases"/>
    <property type="match status" value="1"/>
</dbReference>
<dbReference type="GO" id="GO:0039694">
    <property type="term" value="P:viral RNA genome replication"/>
    <property type="evidence" value="ECO:0007669"/>
    <property type="project" value="InterPro"/>
</dbReference>
<dbReference type="Pfam" id="PF00680">
    <property type="entry name" value="RdRP_1"/>
    <property type="match status" value="1"/>
</dbReference>
<keyword evidence="15" id="KW-0472">Membrane</keyword>
<dbReference type="InterPro" id="IPR007094">
    <property type="entry name" value="RNA-dir_pol_PSvirus"/>
</dbReference>
<evidence type="ECO:0000256" key="9">
    <source>
        <dbReference type="ARBA" id="ARBA00022801"/>
    </source>
</evidence>
<evidence type="ECO:0000256" key="5">
    <source>
        <dbReference type="ARBA" id="ARBA00022679"/>
    </source>
</evidence>
<keyword evidence="7" id="KW-0547">Nucleotide-binding</keyword>
<evidence type="ECO:0000256" key="3">
    <source>
        <dbReference type="ARBA" id="ARBA00019743"/>
    </source>
</evidence>
<evidence type="ECO:0000256" key="15">
    <source>
        <dbReference type="SAM" id="Phobius"/>
    </source>
</evidence>
<keyword evidence="9" id="KW-0378">Hydrolase</keyword>
<keyword evidence="8" id="KW-0688">Ribosomal frameshifting</keyword>
<evidence type="ECO:0000256" key="12">
    <source>
        <dbReference type="ARBA" id="ARBA00047383"/>
    </source>
</evidence>
<feature type="transmembrane region" description="Helical" evidence="15">
    <location>
        <begin position="326"/>
        <end position="344"/>
    </location>
</feature>
<evidence type="ECO:0000256" key="10">
    <source>
        <dbReference type="ARBA" id="ARBA00022953"/>
    </source>
</evidence>
<evidence type="ECO:0000256" key="6">
    <source>
        <dbReference type="ARBA" id="ARBA00022695"/>
    </source>
</evidence>
<dbReference type="SUPFAM" id="SSF56672">
    <property type="entry name" value="DNA/RNA polymerases"/>
    <property type="match status" value="1"/>
</dbReference>
<keyword evidence="6" id="KW-0548">Nucleotidyltransferase</keyword>
<reference evidence="17" key="1">
    <citation type="journal article" date="2018" name="Nature">
        <title>The evolutionary history of vertebrate RNA viruses.</title>
        <authorList>
            <person name="Shi M."/>
            <person name="Lin X.D."/>
            <person name="Chen X."/>
            <person name="Tian J.H."/>
            <person name="Chen L.J."/>
            <person name="Li K."/>
            <person name="Wang W."/>
            <person name="Eden J.S."/>
            <person name="Shen J.J."/>
            <person name="Liu L."/>
            <person name="Holmes E.C."/>
            <person name="Zhang Y.Z."/>
        </authorList>
    </citation>
    <scope>NUCLEOTIDE SEQUENCE</scope>
    <source>
        <strain evidence="17">YXMC64648</strain>
    </source>
</reference>
<dbReference type="SUPFAM" id="SSF50494">
    <property type="entry name" value="Trypsin-like serine proteases"/>
    <property type="match status" value="1"/>
</dbReference>
<dbReference type="InterPro" id="IPR043502">
    <property type="entry name" value="DNA/RNA_pol_sf"/>
</dbReference>
<comment type="subunit">
    <text evidence="2">Monomer.</text>
</comment>
<evidence type="ECO:0000256" key="14">
    <source>
        <dbReference type="SAM" id="MobiDB-lite"/>
    </source>
</evidence>
<evidence type="ECO:0000256" key="2">
    <source>
        <dbReference type="ARBA" id="ARBA00011245"/>
    </source>
</evidence>
<evidence type="ECO:0000313" key="17">
    <source>
        <dbReference type="EMBL" id="AVM87156.1"/>
    </source>
</evidence>
<keyword evidence="15" id="KW-1133">Transmembrane helix</keyword>